<organism evidence="3 4">
    <name type="scientific">Cuscuta australis</name>
    <dbReference type="NCBI Taxonomy" id="267555"/>
    <lineage>
        <taxon>Eukaryota</taxon>
        <taxon>Viridiplantae</taxon>
        <taxon>Streptophyta</taxon>
        <taxon>Embryophyta</taxon>
        <taxon>Tracheophyta</taxon>
        <taxon>Spermatophyta</taxon>
        <taxon>Magnoliopsida</taxon>
        <taxon>eudicotyledons</taxon>
        <taxon>Gunneridae</taxon>
        <taxon>Pentapetalae</taxon>
        <taxon>asterids</taxon>
        <taxon>lamiids</taxon>
        <taxon>Solanales</taxon>
        <taxon>Convolvulaceae</taxon>
        <taxon>Cuscuteae</taxon>
        <taxon>Cuscuta</taxon>
        <taxon>Cuscuta subgen. Grammica</taxon>
        <taxon>Cuscuta sect. Cleistogrammica</taxon>
    </lineage>
</organism>
<dbReference type="PANTHER" id="PTHR31286:SF180">
    <property type="entry name" value="OS10G0362600 PROTEIN"/>
    <property type="match status" value="1"/>
</dbReference>
<dbReference type="InterPro" id="IPR040256">
    <property type="entry name" value="At4g02000-like"/>
</dbReference>
<keyword evidence="4" id="KW-1185">Reference proteome</keyword>
<gene>
    <name evidence="3" type="ORF">DM860_012317</name>
</gene>
<feature type="region of interest" description="Disordered" evidence="1">
    <location>
        <begin position="320"/>
        <end position="385"/>
    </location>
</feature>
<dbReference type="Proteomes" id="UP000249390">
    <property type="component" value="Unassembled WGS sequence"/>
</dbReference>
<dbReference type="InterPro" id="IPR036691">
    <property type="entry name" value="Endo/exonu/phosph_ase_sf"/>
</dbReference>
<feature type="region of interest" description="Disordered" evidence="1">
    <location>
        <begin position="1"/>
        <end position="23"/>
    </location>
</feature>
<dbReference type="Gene3D" id="3.60.10.10">
    <property type="entry name" value="Endonuclease/exonuclease/phosphatase"/>
    <property type="match status" value="1"/>
</dbReference>
<dbReference type="InterPro" id="IPR026960">
    <property type="entry name" value="RVT-Znf"/>
</dbReference>
<dbReference type="SUPFAM" id="SSF56219">
    <property type="entry name" value="DNase I-like"/>
    <property type="match status" value="1"/>
</dbReference>
<feature type="compositionally biased region" description="Low complexity" evidence="1">
    <location>
        <begin position="375"/>
        <end position="385"/>
    </location>
</feature>
<evidence type="ECO:0000259" key="2">
    <source>
        <dbReference type="Pfam" id="PF13966"/>
    </source>
</evidence>
<dbReference type="PANTHER" id="PTHR31286">
    <property type="entry name" value="GLYCINE-RICH CELL WALL STRUCTURAL PROTEIN 1.8-LIKE"/>
    <property type="match status" value="1"/>
</dbReference>
<reference evidence="3 4" key="1">
    <citation type="submission" date="2018-06" db="EMBL/GenBank/DDBJ databases">
        <title>The Genome of Cuscuta australis (Dodder) Provides Insight into the Evolution of Plant Parasitism.</title>
        <authorList>
            <person name="Liu H."/>
        </authorList>
    </citation>
    <scope>NUCLEOTIDE SEQUENCE [LARGE SCALE GENOMIC DNA]</scope>
    <source>
        <strain evidence="4">cv. Yunnan</strain>
        <tissue evidence="3">Vines</tissue>
    </source>
</reference>
<accession>A0A328DPW6</accession>
<proteinExistence type="predicted"/>
<protein>
    <recommendedName>
        <fullName evidence="2">Reverse transcriptase zinc-binding domain-containing protein</fullName>
    </recommendedName>
</protein>
<name>A0A328DPW6_9ASTE</name>
<evidence type="ECO:0000256" key="1">
    <source>
        <dbReference type="SAM" id="MobiDB-lite"/>
    </source>
</evidence>
<feature type="region of interest" description="Disordered" evidence="1">
    <location>
        <begin position="272"/>
        <end position="301"/>
    </location>
</feature>
<dbReference type="Pfam" id="PF13966">
    <property type="entry name" value="zf-RVT"/>
    <property type="match status" value="1"/>
</dbReference>
<dbReference type="AlphaFoldDB" id="A0A328DPW6"/>
<dbReference type="EMBL" id="NQVE01000111">
    <property type="protein sequence ID" value="RAL47692.1"/>
    <property type="molecule type" value="Genomic_DNA"/>
</dbReference>
<sequence length="1139" mass="128964">MAVSLSTFPDTGKGKPPGKIQSHAHYNRPTLFAELLKIGLHNLPGNIHGFYNGAPSISFSHDEDQALAKPLSFSLVGRCSSRANIQDLEGFLVKGGFSEFKLRRISNRNILFIFKREGDYLRWFSRRRWSINGLITIISKWTPSYSPSKESPFFPVWVQLNQFPAHLNDHAALYQVASLLGKPLKVDSNTSIGVYPSKPRFCVERDLSLPLPDRIHIRLGSKDLWVPCGFENPPIYCSTCSIFGHSQSACRKKFGINVTGVAPFGDVGYKGARKSRDPSGWKEVRGRRRQGRKLEQAVESTTNFQQSLFPYSTSNLLPNTSLQTASAPSAPVGGPSTLLQPHKPDLLPIPTQTPPTSSSFQPHKPSYLPNPSQTPPSSCSLPLPTVEDIPEDEAISSGPPSPILSPKPLLNPPLDDSLAIIPYIPPSPKPCNIDSLISKDDYWISKSYFNPLLQLVDDAQEEDHDLNPLYCHSDGHAEDRPFDTSEIRPLAFDASHCSSSSLPFQKFKRSSMPRQTHNMETRSKSNYSLKLGFPNHLSSNNNKRWMFWDPNQLLFISAEDEDQVTHCLFSLPISPSSTILISSIYGSHKVVGRRLLWGNLQHKSSHSSCWVVGGDFNVISSLKECKGQLCPNTQGMDEFNSCIESCNLLCPDPSRGLFTWSGTRSSGKLWRRLDRILVNLTFQSTFSEFEVQHLPRACSDHKALLLSYSVSSVKGPSAFRFLNPWIHHTNFLSVVKECWNKCPTVGGMHGLVAKLKDLKACLKAWNKDEFGHIFDNLNKAEKHASTTQHKTLNQMGRLILIKHVLSPIPLHILAVHSLPISVTHLLHSRMANFFWGSRHGNQLHHWKSWKRLCQPSSAGGLGIKDLQTLQHTQSINLWWRVNHDTGVWANTMRAIYMRKGRIKEKLTDSTPWKRICRVHSYAIIHTNDTVQPPLWDGKPFSSKNTLISLYGELPSRLSCRYIWHKAQTPKLRVFQWRAFMNCLPFPELTKYFSSSFPSQCPLCKQAEDSLDHTLGNCKFGHQVWRYFGTLIDAPFTAPNLKVHQIFISWWFSGDTFSFKGVLRIILPGVIAWHLWKARNLAIHEGQIHTTESIIQQCFKHIQAWSWASRRKKWLIHDNTFRGWGLDLFWINGNKLLNVV</sequence>
<evidence type="ECO:0000313" key="3">
    <source>
        <dbReference type="EMBL" id="RAL47692.1"/>
    </source>
</evidence>
<comment type="caution">
    <text evidence="3">The sequence shown here is derived from an EMBL/GenBank/DDBJ whole genome shotgun (WGS) entry which is preliminary data.</text>
</comment>
<feature type="domain" description="Reverse transcriptase zinc-binding" evidence="2">
    <location>
        <begin position="948"/>
        <end position="1024"/>
    </location>
</feature>
<feature type="compositionally biased region" description="Basic and acidic residues" evidence="1">
    <location>
        <begin position="274"/>
        <end position="284"/>
    </location>
</feature>
<evidence type="ECO:0000313" key="4">
    <source>
        <dbReference type="Proteomes" id="UP000249390"/>
    </source>
</evidence>